<dbReference type="InterPro" id="IPR000182">
    <property type="entry name" value="GNAT_dom"/>
</dbReference>
<dbReference type="PROSITE" id="PS51186">
    <property type="entry name" value="GNAT"/>
    <property type="match status" value="1"/>
</dbReference>
<keyword evidence="3" id="KW-1185">Reference proteome</keyword>
<feature type="domain" description="N-acetyltransferase" evidence="1">
    <location>
        <begin position="16"/>
        <end position="179"/>
    </location>
</feature>
<protein>
    <submittedName>
        <fullName evidence="2">N-acetyltransferase</fullName>
    </submittedName>
</protein>
<evidence type="ECO:0000259" key="1">
    <source>
        <dbReference type="PROSITE" id="PS51186"/>
    </source>
</evidence>
<dbReference type="GO" id="GO:0016747">
    <property type="term" value="F:acyltransferase activity, transferring groups other than amino-acyl groups"/>
    <property type="evidence" value="ECO:0007669"/>
    <property type="project" value="InterPro"/>
</dbReference>
<dbReference type="Gene3D" id="3.40.630.30">
    <property type="match status" value="1"/>
</dbReference>
<evidence type="ECO:0000313" key="3">
    <source>
        <dbReference type="Proteomes" id="UP000321085"/>
    </source>
</evidence>
<keyword evidence="2" id="KW-0808">Transferase</keyword>
<reference evidence="2 3" key="1">
    <citation type="submission" date="2019-07" db="EMBL/GenBank/DDBJ databases">
        <title>Whole genome shotgun sequence of Microvirga aerophila NBRC 106136.</title>
        <authorList>
            <person name="Hosoyama A."/>
            <person name="Uohara A."/>
            <person name="Ohji S."/>
            <person name="Ichikawa N."/>
        </authorList>
    </citation>
    <scope>NUCLEOTIDE SEQUENCE [LARGE SCALE GENOMIC DNA]</scope>
    <source>
        <strain evidence="2 3">NBRC 106136</strain>
    </source>
</reference>
<dbReference type="EMBL" id="BJYU01000011">
    <property type="protein sequence ID" value="GEO13491.1"/>
    <property type="molecule type" value="Genomic_DNA"/>
</dbReference>
<evidence type="ECO:0000313" key="2">
    <source>
        <dbReference type="EMBL" id="GEO13491.1"/>
    </source>
</evidence>
<gene>
    <name evidence="2" type="ORF">MAE02_11870</name>
</gene>
<dbReference type="PANTHER" id="PTHR43792:SF16">
    <property type="entry name" value="N-ACETYLTRANSFERASE DOMAIN-CONTAINING PROTEIN"/>
    <property type="match status" value="1"/>
</dbReference>
<dbReference type="SUPFAM" id="SSF55729">
    <property type="entry name" value="Acyl-CoA N-acyltransferases (Nat)"/>
    <property type="match status" value="1"/>
</dbReference>
<dbReference type="Proteomes" id="UP000321085">
    <property type="component" value="Unassembled WGS sequence"/>
</dbReference>
<comment type="caution">
    <text evidence="2">The sequence shown here is derived from an EMBL/GenBank/DDBJ whole genome shotgun (WGS) entry which is preliminary data.</text>
</comment>
<dbReference type="InterPro" id="IPR051531">
    <property type="entry name" value="N-acetyltransferase"/>
</dbReference>
<accession>A0A512BNF1</accession>
<dbReference type="PANTHER" id="PTHR43792">
    <property type="entry name" value="GNAT FAMILY, PUTATIVE (AFU_ORTHOLOGUE AFUA_3G00765)-RELATED-RELATED"/>
    <property type="match status" value="1"/>
</dbReference>
<dbReference type="OrthoDB" id="6293260at2"/>
<dbReference type="RefSeq" id="WP_114185661.1">
    <property type="nucleotide sequence ID" value="NZ_BJYU01000011.1"/>
</dbReference>
<sequence>MNDRPILAPVLETNRLRLRAPTLADFPACAALWGDAETVRFIGTGKPSGTEEAWGKFLRNAGHWSLLGFGYWVVEDKTTGAFAGLVGLSHIKRDIEPPPPDLPEAGWVFALEAQGKGHATEAVGAALAWGETRFGNARSFCIIDPDNAPSLRVAEKCGYAESARVTYKDHPVILLVRED</sequence>
<proteinExistence type="predicted"/>
<dbReference type="Pfam" id="PF13302">
    <property type="entry name" value="Acetyltransf_3"/>
    <property type="match status" value="1"/>
</dbReference>
<dbReference type="InterPro" id="IPR016181">
    <property type="entry name" value="Acyl_CoA_acyltransferase"/>
</dbReference>
<dbReference type="AlphaFoldDB" id="A0A512BNF1"/>
<name>A0A512BNF1_9HYPH</name>
<organism evidence="2 3">
    <name type="scientific">Microvirga aerophila</name>
    <dbReference type="NCBI Taxonomy" id="670291"/>
    <lineage>
        <taxon>Bacteria</taxon>
        <taxon>Pseudomonadati</taxon>
        <taxon>Pseudomonadota</taxon>
        <taxon>Alphaproteobacteria</taxon>
        <taxon>Hyphomicrobiales</taxon>
        <taxon>Methylobacteriaceae</taxon>
        <taxon>Microvirga</taxon>
    </lineage>
</organism>